<accession>N1QNQ6</accession>
<evidence type="ECO:0000313" key="1">
    <source>
        <dbReference type="EMBL" id="EMF17973.1"/>
    </source>
</evidence>
<dbReference type="RefSeq" id="XP_016766094.1">
    <property type="nucleotide sequence ID" value="XM_016900566.1"/>
</dbReference>
<dbReference type="GeneID" id="27897703"/>
<dbReference type="HOGENOM" id="CLU_086117_0_0_1"/>
<gene>
    <name evidence="1" type="ORF">SEPMUDRAFT_105146</name>
</gene>
<evidence type="ECO:0008006" key="3">
    <source>
        <dbReference type="Google" id="ProtNLM"/>
    </source>
</evidence>
<keyword evidence="2" id="KW-1185">Reference proteome</keyword>
<evidence type="ECO:0000313" key="2">
    <source>
        <dbReference type="Proteomes" id="UP000016931"/>
    </source>
</evidence>
<proteinExistence type="predicted"/>
<dbReference type="EMBL" id="KB456260">
    <property type="protein sequence ID" value="EMF17973.1"/>
    <property type="molecule type" value="Genomic_DNA"/>
</dbReference>
<protein>
    <recommendedName>
        <fullName evidence="3">F-box domain-containing protein</fullName>
    </recommendedName>
</protein>
<organism evidence="1 2">
    <name type="scientific">Sphaerulina musiva (strain SO2202)</name>
    <name type="common">Poplar stem canker fungus</name>
    <name type="synonym">Septoria musiva</name>
    <dbReference type="NCBI Taxonomy" id="692275"/>
    <lineage>
        <taxon>Eukaryota</taxon>
        <taxon>Fungi</taxon>
        <taxon>Dikarya</taxon>
        <taxon>Ascomycota</taxon>
        <taxon>Pezizomycotina</taxon>
        <taxon>Dothideomycetes</taxon>
        <taxon>Dothideomycetidae</taxon>
        <taxon>Mycosphaerellales</taxon>
        <taxon>Mycosphaerellaceae</taxon>
        <taxon>Sphaerulina</taxon>
    </lineage>
</organism>
<reference evidence="1 2" key="1">
    <citation type="journal article" date="2012" name="PLoS Pathog.">
        <title>Diverse lifestyles and strategies of plant pathogenesis encoded in the genomes of eighteen Dothideomycetes fungi.</title>
        <authorList>
            <person name="Ohm R.A."/>
            <person name="Feau N."/>
            <person name="Henrissat B."/>
            <person name="Schoch C.L."/>
            <person name="Horwitz B.A."/>
            <person name="Barry K.W."/>
            <person name="Condon B.J."/>
            <person name="Copeland A.C."/>
            <person name="Dhillon B."/>
            <person name="Glaser F."/>
            <person name="Hesse C.N."/>
            <person name="Kosti I."/>
            <person name="LaButti K."/>
            <person name="Lindquist E.A."/>
            <person name="Lucas S."/>
            <person name="Salamov A.A."/>
            <person name="Bradshaw R.E."/>
            <person name="Ciuffetti L."/>
            <person name="Hamelin R.C."/>
            <person name="Kema G.H.J."/>
            <person name="Lawrence C."/>
            <person name="Scott J.A."/>
            <person name="Spatafora J.W."/>
            <person name="Turgeon B.G."/>
            <person name="de Wit P.J.G.M."/>
            <person name="Zhong S."/>
            <person name="Goodwin S.B."/>
            <person name="Grigoriev I.V."/>
        </authorList>
    </citation>
    <scope>NUCLEOTIDE SEQUENCE [LARGE SCALE GENOMIC DNA]</scope>
    <source>
        <strain evidence="1 2">SO2202</strain>
    </source>
</reference>
<sequence>MTSPTPPNQHQPCCHLFRLPLELRQHIYSFLIPAETNFTPIPAAGINSVNYRPPSLSLLTIHPTITAEILNDFYSLSTWKIVCGHSYNYFRIDPELMHLERSRCLARMEKVEMMFFVDGEFILDYPSFGIPRLCTEIAKRAHRACQVLLQAPELRIIVVSWWDTTTTTTTTTSAAKADSRGGGGEEWRSNVLAPLRILVDGKEEEEKKKNSSSYSKRRLRFEVGSVNSAEEFGREEFAGALRGVIGEGMVEVRNLGK</sequence>
<dbReference type="eggNOG" id="ENOG502R8YN">
    <property type="taxonomic scope" value="Eukaryota"/>
</dbReference>
<dbReference type="OMA" id="FNFFRVD"/>
<dbReference type="Proteomes" id="UP000016931">
    <property type="component" value="Unassembled WGS sequence"/>
</dbReference>
<name>N1QNQ6_SPHMS</name>
<dbReference type="OrthoDB" id="2951834at2759"/>
<dbReference type="AlphaFoldDB" id="N1QNQ6"/>